<protein>
    <recommendedName>
        <fullName evidence="1">non-specific serine/threonine protein kinase</fullName>
        <ecNumber evidence="1">2.7.11.1</ecNumber>
    </recommendedName>
</protein>
<evidence type="ECO:0000256" key="6">
    <source>
        <dbReference type="ARBA" id="ARBA00022840"/>
    </source>
</evidence>
<dbReference type="Gene3D" id="1.10.510.10">
    <property type="entry name" value="Transferase(Phosphotransferase) domain 1"/>
    <property type="match status" value="1"/>
</dbReference>
<dbReference type="EMBL" id="SDMP01000010">
    <property type="protein sequence ID" value="RYR35201.1"/>
    <property type="molecule type" value="Genomic_DNA"/>
</dbReference>
<dbReference type="Proteomes" id="UP000289738">
    <property type="component" value="Chromosome A10"/>
</dbReference>
<dbReference type="PROSITE" id="PS50011">
    <property type="entry name" value="PROTEIN_KINASE_DOM"/>
    <property type="match status" value="1"/>
</dbReference>
<dbReference type="PANTHER" id="PTHR24343:SF558">
    <property type="entry name" value="PROTEIN KINASE DOMAIN-CONTAINING PROTEIN"/>
    <property type="match status" value="1"/>
</dbReference>
<evidence type="ECO:0000313" key="11">
    <source>
        <dbReference type="Proteomes" id="UP000289738"/>
    </source>
</evidence>
<dbReference type="GO" id="GO:0005524">
    <property type="term" value="F:ATP binding"/>
    <property type="evidence" value="ECO:0007669"/>
    <property type="project" value="UniProtKB-KW"/>
</dbReference>
<dbReference type="SUPFAM" id="SSF56112">
    <property type="entry name" value="Protein kinase-like (PK-like)"/>
    <property type="match status" value="1"/>
</dbReference>
<comment type="caution">
    <text evidence="10">The sequence shown here is derived from an EMBL/GenBank/DDBJ whole genome shotgun (WGS) entry which is preliminary data.</text>
</comment>
<dbReference type="EC" id="2.7.11.1" evidence="1"/>
<keyword evidence="5" id="KW-0418">Kinase</keyword>
<dbReference type="GO" id="GO:0004674">
    <property type="term" value="F:protein serine/threonine kinase activity"/>
    <property type="evidence" value="ECO:0007669"/>
    <property type="project" value="UniProtKB-KW"/>
</dbReference>
<feature type="domain" description="Protein kinase" evidence="9">
    <location>
        <begin position="1"/>
        <end position="99"/>
    </location>
</feature>
<evidence type="ECO:0000256" key="2">
    <source>
        <dbReference type="ARBA" id="ARBA00022527"/>
    </source>
</evidence>
<organism evidence="10 11">
    <name type="scientific">Arachis hypogaea</name>
    <name type="common">Peanut</name>
    <dbReference type="NCBI Taxonomy" id="3818"/>
    <lineage>
        <taxon>Eukaryota</taxon>
        <taxon>Viridiplantae</taxon>
        <taxon>Streptophyta</taxon>
        <taxon>Embryophyta</taxon>
        <taxon>Tracheophyta</taxon>
        <taxon>Spermatophyta</taxon>
        <taxon>Magnoliopsida</taxon>
        <taxon>eudicotyledons</taxon>
        <taxon>Gunneridae</taxon>
        <taxon>Pentapetalae</taxon>
        <taxon>rosids</taxon>
        <taxon>fabids</taxon>
        <taxon>Fabales</taxon>
        <taxon>Fabaceae</taxon>
        <taxon>Papilionoideae</taxon>
        <taxon>50 kb inversion clade</taxon>
        <taxon>dalbergioids sensu lato</taxon>
        <taxon>Dalbergieae</taxon>
        <taxon>Pterocarpus clade</taxon>
        <taxon>Arachis</taxon>
    </lineage>
</organism>
<evidence type="ECO:0000256" key="3">
    <source>
        <dbReference type="ARBA" id="ARBA00022679"/>
    </source>
</evidence>
<comment type="catalytic activity">
    <reaction evidence="8">
        <text>L-seryl-[protein] + ATP = O-phospho-L-seryl-[protein] + ADP + H(+)</text>
        <dbReference type="Rhea" id="RHEA:17989"/>
        <dbReference type="Rhea" id="RHEA-COMP:9863"/>
        <dbReference type="Rhea" id="RHEA-COMP:11604"/>
        <dbReference type="ChEBI" id="CHEBI:15378"/>
        <dbReference type="ChEBI" id="CHEBI:29999"/>
        <dbReference type="ChEBI" id="CHEBI:30616"/>
        <dbReference type="ChEBI" id="CHEBI:83421"/>
        <dbReference type="ChEBI" id="CHEBI:456216"/>
        <dbReference type="EC" id="2.7.11.1"/>
    </reaction>
</comment>
<comment type="catalytic activity">
    <reaction evidence="7">
        <text>L-threonyl-[protein] + ATP = O-phospho-L-threonyl-[protein] + ADP + H(+)</text>
        <dbReference type="Rhea" id="RHEA:46608"/>
        <dbReference type="Rhea" id="RHEA-COMP:11060"/>
        <dbReference type="Rhea" id="RHEA-COMP:11605"/>
        <dbReference type="ChEBI" id="CHEBI:15378"/>
        <dbReference type="ChEBI" id="CHEBI:30013"/>
        <dbReference type="ChEBI" id="CHEBI:30616"/>
        <dbReference type="ChEBI" id="CHEBI:61977"/>
        <dbReference type="ChEBI" id="CHEBI:456216"/>
        <dbReference type="EC" id="2.7.11.1"/>
    </reaction>
</comment>
<keyword evidence="3" id="KW-0808">Transferase</keyword>
<accession>A0A445B962</accession>
<dbReference type="Pfam" id="PF00069">
    <property type="entry name" value="Pkinase"/>
    <property type="match status" value="1"/>
</dbReference>
<keyword evidence="11" id="KW-1185">Reference proteome</keyword>
<dbReference type="InterPro" id="IPR000719">
    <property type="entry name" value="Prot_kinase_dom"/>
</dbReference>
<reference evidence="10 11" key="1">
    <citation type="submission" date="2019-01" db="EMBL/GenBank/DDBJ databases">
        <title>Sequencing of cultivated peanut Arachis hypogaea provides insights into genome evolution and oil improvement.</title>
        <authorList>
            <person name="Chen X."/>
        </authorList>
    </citation>
    <scope>NUCLEOTIDE SEQUENCE [LARGE SCALE GENOMIC DNA]</scope>
    <source>
        <strain evidence="11">cv. Fuhuasheng</strain>
        <tissue evidence="10">Leaves</tissue>
    </source>
</reference>
<proteinExistence type="predicted"/>
<dbReference type="AlphaFoldDB" id="A0A445B962"/>
<keyword evidence="6" id="KW-0067">ATP-binding</keyword>
<dbReference type="PANTHER" id="PTHR24343">
    <property type="entry name" value="SERINE/THREONINE KINASE"/>
    <property type="match status" value="1"/>
</dbReference>
<evidence type="ECO:0000256" key="1">
    <source>
        <dbReference type="ARBA" id="ARBA00012513"/>
    </source>
</evidence>
<dbReference type="STRING" id="3818.A0A445B962"/>
<sequence>MRVQHHDLKYATLVTQRQDIRLHLVDSSVLHSQPKSTVGTPAYIAPEVLSRREYDGKVADVWSCGVTLYVMLVGGYPFEDSDDPRNFKETLKVISLPKY</sequence>
<name>A0A445B962_ARAHY</name>
<gene>
    <name evidence="10" type="ORF">Ahy_A10g050334</name>
</gene>
<dbReference type="GO" id="GO:0006970">
    <property type="term" value="P:response to osmotic stress"/>
    <property type="evidence" value="ECO:0007669"/>
    <property type="project" value="UniProtKB-ARBA"/>
</dbReference>
<dbReference type="InterPro" id="IPR011009">
    <property type="entry name" value="Kinase-like_dom_sf"/>
</dbReference>
<keyword evidence="2" id="KW-0723">Serine/threonine-protein kinase</keyword>
<evidence type="ECO:0000259" key="9">
    <source>
        <dbReference type="PROSITE" id="PS50011"/>
    </source>
</evidence>
<evidence type="ECO:0000256" key="7">
    <source>
        <dbReference type="ARBA" id="ARBA00047899"/>
    </source>
</evidence>
<evidence type="ECO:0000313" key="10">
    <source>
        <dbReference type="EMBL" id="RYR35201.1"/>
    </source>
</evidence>
<evidence type="ECO:0000256" key="4">
    <source>
        <dbReference type="ARBA" id="ARBA00022741"/>
    </source>
</evidence>
<keyword evidence="4" id="KW-0547">Nucleotide-binding</keyword>
<evidence type="ECO:0000256" key="5">
    <source>
        <dbReference type="ARBA" id="ARBA00022777"/>
    </source>
</evidence>
<evidence type="ECO:0000256" key="8">
    <source>
        <dbReference type="ARBA" id="ARBA00048679"/>
    </source>
</evidence>